<keyword evidence="1" id="KW-0812">Transmembrane</keyword>
<dbReference type="AlphaFoldDB" id="A0A8K0KSF9"/>
<dbReference type="Proteomes" id="UP000792457">
    <property type="component" value="Unassembled WGS sequence"/>
</dbReference>
<evidence type="ECO:0000313" key="2">
    <source>
        <dbReference type="EMBL" id="KAG8238935.1"/>
    </source>
</evidence>
<feature type="transmembrane region" description="Helical" evidence="1">
    <location>
        <begin position="58"/>
        <end position="91"/>
    </location>
</feature>
<comment type="caution">
    <text evidence="2">The sequence shown here is derived from an EMBL/GenBank/DDBJ whole genome shotgun (WGS) entry which is preliminary data.</text>
</comment>
<gene>
    <name evidence="2" type="ORF">J437_LFUL000773</name>
</gene>
<dbReference type="PANTHER" id="PTHR45638">
    <property type="entry name" value="CYCLIC NUCLEOTIDE-GATED CATION CHANNEL SUBUNIT A"/>
    <property type="match status" value="1"/>
</dbReference>
<reference evidence="2" key="2">
    <citation type="submission" date="2017-10" db="EMBL/GenBank/DDBJ databases">
        <title>Ladona fulva Genome sequencing and assembly.</title>
        <authorList>
            <person name="Murali S."/>
            <person name="Richards S."/>
            <person name="Bandaranaike D."/>
            <person name="Bellair M."/>
            <person name="Blankenburg K."/>
            <person name="Chao H."/>
            <person name="Dinh H."/>
            <person name="Doddapaneni H."/>
            <person name="Dugan-Rocha S."/>
            <person name="Elkadiri S."/>
            <person name="Gnanaolivu R."/>
            <person name="Hernandez B."/>
            <person name="Skinner E."/>
            <person name="Javaid M."/>
            <person name="Lee S."/>
            <person name="Li M."/>
            <person name="Ming W."/>
            <person name="Munidasa M."/>
            <person name="Muniz J."/>
            <person name="Nguyen L."/>
            <person name="Hughes D."/>
            <person name="Osuji N."/>
            <person name="Pu L.-L."/>
            <person name="Puazo M."/>
            <person name="Qu C."/>
            <person name="Quiroz J."/>
            <person name="Raj R."/>
            <person name="Weissenberger G."/>
            <person name="Xin Y."/>
            <person name="Zou X."/>
            <person name="Han Y."/>
            <person name="Worley K."/>
            <person name="Muzny D."/>
            <person name="Gibbs R."/>
        </authorList>
    </citation>
    <scope>NUCLEOTIDE SEQUENCE</scope>
    <source>
        <strain evidence="2">Sampled in the wild</strain>
    </source>
</reference>
<dbReference type="GO" id="GO:0005222">
    <property type="term" value="F:intracellularly cAMP-activated cation channel activity"/>
    <property type="evidence" value="ECO:0007669"/>
    <property type="project" value="TreeGrafter"/>
</dbReference>
<accession>A0A8K0KSF9</accession>
<protein>
    <recommendedName>
        <fullName evidence="4">Ion transport domain-containing protein</fullName>
    </recommendedName>
</protein>
<dbReference type="SUPFAM" id="SSF81324">
    <property type="entry name" value="Voltage-gated potassium channels"/>
    <property type="match status" value="1"/>
</dbReference>
<dbReference type="GO" id="GO:0030553">
    <property type="term" value="F:cGMP binding"/>
    <property type="evidence" value="ECO:0007669"/>
    <property type="project" value="TreeGrafter"/>
</dbReference>
<keyword evidence="1" id="KW-1133">Transmembrane helix</keyword>
<keyword evidence="1" id="KW-0472">Membrane</keyword>
<dbReference type="OrthoDB" id="421226at2759"/>
<evidence type="ECO:0000313" key="3">
    <source>
        <dbReference type="Proteomes" id="UP000792457"/>
    </source>
</evidence>
<evidence type="ECO:0000256" key="1">
    <source>
        <dbReference type="SAM" id="Phobius"/>
    </source>
</evidence>
<reference evidence="2" key="1">
    <citation type="submission" date="2013-04" db="EMBL/GenBank/DDBJ databases">
        <authorList>
            <person name="Qu J."/>
            <person name="Murali S.C."/>
            <person name="Bandaranaike D."/>
            <person name="Bellair M."/>
            <person name="Blankenburg K."/>
            <person name="Chao H."/>
            <person name="Dinh H."/>
            <person name="Doddapaneni H."/>
            <person name="Downs B."/>
            <person name="Dugan-Rocha S."/>
            <person name="Elkadiri S."/>
            <person name="Gnanaolivu R.D."/>
            <person name="Hernandez B."/>
            <person name="Javaid M."/>
            <person name="Jayaseelan J.C."/>
            <person name="Lee S."/>
            <person name="Li M."/>
            <person name="Ming W."/>
            <person name="Munidasa M."/>
            <person name="Muniz J."/>
            <person name="Nguyen L."/>
            <person name="Ongeri F."/>
            <person name="Osuji N."/>
            <person name="Pu L.-L."/>
            <person name="Puazo M."/>
            <person name="Qu C."/>
            <person name="Quiroz J."/>
            <person name="Raj R."/>
            <person name="Weissenberger G."/>
            <person name="Xin Y."/>
            <person name="Zou X."/>
            <person name="Han Y."/>
            <person name="Richards S."/>
            <person name="Worley K."/>
            <person name="Muzny D."/>
            <person name="Gibbs R."/>
        </authorList>
    </citation>
    <scope>NUCLEOTIDE SEQUENCE</scope>
    <source>
        <strain evidence="2">Sampled in the wild</strain>
    </source>
</reference>
<organism evidence="2 3">
    <name type="scientific">Ladona fulva</name>
    <name type="common">Scarce chaser dragonfly</name>
    <name type="synonym">Libellula fulva</name>
    <dbReference type="NCBI Taxonomy" id="123851"/>
    <lineage>
        <taxon>Eukaryota</taxon>
        <taxon>Metazoa</taxon>
        <taxon>Ecdysozoa</taxon>
        <taxon>Arthropoda</taxon>
        <taxon>Hexapoda</taxon>
        <taxon>Insecta</taxon>
        <taxon>Pterygota</taxon>
        <taxon>Palaeoptera</taxon>
        <taxon>Odonata</taxon>
        <taxon>Epiprocta</taxon>
        <taxon>Anisoptera</taxon>
        <taxon>Libelluloidea</taxon>
        <taxon>Libellulidae</taxon>
        <taxon>Ladona</taxon>
    </lineage>
</organism>
<dbReference type="GO" id="GO:0005223">
    <property type="term" value="F:intracellularly cGMP-activated cation channel activity"/>
    <property type="evidence" value="ECO:0007669"/>
    <property type="project" value="TreeGrafter"/>
</dbReference>
<dbReference type="GO" id="GO:0005886">
    <property type="term" value="C:plasma membrane"/>
    <property type="evidence" value="ECO:0007669"/>
    <property type="project" value="TreeGrafter"/>
</dbReference>
<dbReference type="EMBL" id="KZ309469">
    <property type="protein sequence ID" value="KAG8238935.1"/>
    <property type="molecule type" value="Genomic_DNA"/>
</dbReference>
<dbReference type="GO" id="GO:0044877">
    <property type="term" value="F:protein-containing complex binding"/>
    <property type="evidence" value="ECO:0007669"/>
    <property type="project" value="TreeGrafter"/>
</dbReference>
<evidence type="ECO:0008006" key="4">
    <source>
        <dbReference type="Google" id="ProtNLM"/>
    </source>
</evidence>
<proteinExistence type="predicted"/>
<name>A0A8K0KSF9_LADFU</name>
<dbReference type="PANTHER" id="PTHR45638:SF11">
    <property type="entry name" value="CYCLIC NUCLEOTIDE-GATED CATION CHANNEL SUBUNIT A"/>
    <property type="match status" value="1"/>
</dbReference>
<sequence>MNMLKDSQKFSSDIPFPDEYLSTQDVENNREKLAACLCFDNFAASEQPLNRSRARNPLLLTCFCLWVLQWLALVTVAALYNVVFIIGRAVFWELDEKWPKLWTILDALSDFIYLTDMLVHAHEGELSQPILIPYFATKYDRRWYR</sequence>
<dbReference type="InterPro" id="IPR050866">
    <property type="entry name" value="CNG_cation_channel"/>
</dbReference>
<keyword evidence="3" id="KW-1185">Reference proteome</keyword>
<dbReference type="GO" id="GO:0017071">
    <property type="term" value="C:intracellular cyclic nucleotide activated cation channel complex"/>
    <property type="evidence" value="ECO:0007669"/>
    <property type="project" value="TreeGrafter"/>
</dbReference>